<dbReference type="EMBL" id="JAVAMP010000003">
    <property type="protein sequence ID" value="MDP5274340.1"/>
    <property type="molecule type" value="Genomic_DNA"/>
</dbReference>
<organism evidence="1 2">
    <name type="scientific">Chengkuizengella axinellae</name>
    <dbReference type="NCBI Taxonomy" id="3064388"/>
    <lineage>
        <taxon>Bacteria</taxon>
        <taxon>Bacillati</taxon>
        <taxon>Bacillota</taxon>
        <taxon>Bacilli</taxon>
        <taxon>Bacillales</taxon>
        <taxon>Paenibacillaceae</taxon>
        <taxon>Chengkuizengella</taxon>
    </lineage>
</organism>
<name>A0ABT9IYF5_9BACL</name>
<dbReference type="Proteomes" id="UP001231941">
    <property type="component" value="Unassembled WGS sequence"/>
</dbReference>
<accession>A0ABT9IYF5</accession>
<reference evidence="1 2" key="1">
    <citation type="submission" date="2023-08" db="EMBL/GenBank/DDBJ databases">
        <authorList>
            <person name="Park J.-S."/>
        </authorList>
    </citation>
    <scope>NUCLEOTIDE SEQUENCE [LARGE SCALE GENOMIC DNA]</scope>
    <source>
        <strain evidence="1 2">2205SS18-9</strain>
    </source>
</reference>
<evidence type="ECO:0000313" key="2">
    <source>
        <dbReference type="Proteomes" id="UP001231941"/>
    </source>
</evidence>
<gene>
    <name evidence="1" type="ORF">Q5Y73_09480</name>
</gene>
<keyword evidence="2" id="KW-1185">Reference proteome</keyword>
<proteinExistence type="predicted"/>
<sequence length="73" mass="7886">MSKGASLDYKCRRCGKVVKDSHVPDGTLAVVYLTIGAQFPKEWGDTAVNMISSHHCSDGNIGVIDLIGCEFDK</sequence>
<comment type="caution">
    <text evidence="1">The sequence shown here is derived from an EMBL/GenBank/DDBJ whole genome shotgun (WGS) entry which is preliminary data.</text>
</comment>
<protein>
    <submittedName>
        <fullName evidence="1">Uncharacterized protein</fullName>
    </submittedName>
</protein>
<dbReference type="RefSeq" id="WP_305991653.1">
    <property type="nucleotide sequence ID" value="NZ_JAVAMP010000003.1"/>
</dbReference>
<evidence type="ECO:0000313" key="1">
    <source>
        <dbReference type="EMBL" id="MDP5274340.1"/>
    </source>
</evidence>